<reference evidence="1" key="1">
    <citation type="journal article" date="2015" name="Nature">
        <title>Complex archaea that bridge the gap between prokaryotes and eukaryotes.</title>
        <authorList>
            <person name="Spang A."/>
            <person name="Saw J.H."/>
            <person name="Jorgensen S.L."/>
            <person name="Zaremba-Niedzwiedzka K."/>
            <person name="Martijn J."/>
            <person name="Lind A.E."/>
            <person name="van Eijk R."/>
            <person name="Schleper C."/>
            <person name="Guy L."/>
            <person name="Ettema T.J."/>
        </authorList>
    </citation>
    <scope>NUCLEOTIDE SEQUENCE</scope>
</reference>
<evidence type="ECO:0000313" key="1">
    <source>
        <dbReference type="EMBL" id="KKL07764.1"/>
    </source>
</evidence>
<dbReference type="AlphaFoldDB" id="A0A0F9ADX1"/>
<comment type="caution">
    <text evidence="1">The sequence shown here is derived from an EMBL/GenBank/DDBJ whole genome shotgun (WGS) entry which is preliminary data.</text>
</comment>
<gene>
    <name evidence="1" type="ORF">LCGC14_2582700</name>
</gene>
<proteinExistence type="predicted"/>
<sequence length="98" mass="11248">MVTERSVQSRIKKLLKTKSLNSMKREDFPSISLGTLARFRDGEPPKTFKLRKKFNLSPIVSAPACSRCGGIHTHLCKTRPHALQVYDIVVKDLRRREK</sequence>
<name>A0A0F9ADX1_9ZZZZ</name>
<organism evidence="1">
    <name type="scientific">marine sediment metagenome</name>
    <dbReference type="NCBI Taxonomy" id="412755"/>
    <lineage>
        <taxon>unclassified sequences</taxon>
        <taxon>metagenomes</taxon>
        <taxon>ecological metagenomes</taxon>
    </lineage>
</organism>
<protein>
    <submittedName>
        <fullName evidence="1">Uncharacterized protein</fullName>
    </submittedName>
</protein>
<accession>A0A0F9ADX1</accession>
<dbReference type="EMBL" id="LAZR01043155">
    <property type="protein sequence ID" value="KKL07764.1"/>
    <property type="molecule type" value="Genomic_DNA"/>
</dbReference>